<dbReference type="InterPro" id="IPR005254">
    <property type="entry name" value="Heme_biosyn_assoc_TPR_pro"/>
</dbReference>
<evidence type="ECO:0000256" key="10">
    <source>
        <dbReference type="SAM" id="Phobius"/>
    </source>
</evidence>
<accession>A0A2N8T8K7</accession>
<dbReference type="Pfam" id="PF07219">
    <property type="entry name" value="HemY_N"/>
    <property type="match status" value="1"/>
</dbReference>
<dbReference type="RefSeq" id="WP_102892867.1">
    <property type="nucleotide sequence ID" value="NZ_JAMOHU010000009.1"/>
</dbReference>
<evidence type="ECO:0000259" key="11">
    <source>
        <dbReference type="Pfam" id="PF07219"/>
    </source>
</evidence>
<keyword evidence="4" id="KW-1003">Cell membrane</keyword>
<dbReference type="GO" id="GO:0006779">
    <property type="term" value="P:porphyrin-containing compound biosynthetic process"/>
    <property type="evidence" value="ECO:0007669"/>
    <property type="project" value="UniProtKB-KW"/>
</dbReference>
<keyword evidence="7 10" id="KW-1133">Transmembrane helix</keyword>
<organism evidence="12 13">
    <name type="scientific">Stutzerimonas stutzeri</name>
    <name type="common">Pseudomonas stutzeri</name>
    <dbReference type="NCBI Taxonomy" id="316"/>
    <lineage>
        <taxon>Bacteria</taxon>
        <taxon>Pseudomonadati</taxon>
        <taxon>Pseudomonadota</taxon>
        <taxon>Gammaproteobacteria</taxon>
        <taxon>Pseudomonadales</taxon>
        <taxon>Pseudomonadaceae</taxon>
        <taxon>Stutzerimonas</taxon>
    </lineage>
</organism>
<comment type="pathway">
    <text evidence="3">Porphyrin-containing compound metabolism; protoheme biosynthesis.</text>
</comment>
<evidence type="ECO:0000256" key="1">
    <source>
        <dbReference type="ARBA" id="ARBA00002962"/>
    </source>
</evidence>
<dbReference type="Gene3D" id="1.25.40.10">
    <property type="entry name" value="Tetratricopeptide repeat domain"/>
    <property type="match status" value="2"/>
</dbReference>
<evidence type="ECO:0000256" key="4">
    <source>
        <dbReference type="ARBA" id="ARBA00022475"/>
    </source>
</evidence>
<gene>
    <name evidence="12" type="ORF">CXK94_00475</name>
</gene>
<dbReference type="InterPro" id="IPR010817">
    <property type="entry name" value="HemY_N"/>
</dbReference>
<dbReference type="SUPFAM" id="SSF48452">
    <property type="entry name" value="TPR-like"/>
    <property type="match status" value="2"/>
</dbReference>
<dbReference type="GO" id="GO:0005886">
    <property type="term" value="C:plasma membrane"/>
    <property type="evidence" value="ECO:0007669"/>
    <property type="project" value="UniProtKB-SubCell"/>
</dbReference>
<keyword evidence="6 10" id="KW-0812">Transmembrane</keyword>
<evidence type="ECO:0000256" key="6">
    <source>
        <dbReference type="ARBA" id="ARBA00022692"/>
    </source>
</evidence>
<dbReference type="NCBIfam" id="TIGR00540">
    <property type="entry name" value="TPR_hemY_coli"/>
    <property type="match status" value="1"/>
</dbReference>
<name>A0A2N8T8K7_STUST</name>
<evidence type="ECO:0000256" key="8">
    <source>
        <dbReference type="ARBA" id="ARBA00023136"/>
    </source>
</evidence>
<comment type="function">
    <text evidence="1">Involved in a late step of protoheme IX synthesis.</text>
</comment>
<dbReference type="Proteomes" id="UP000236023">
    <property type="component" value="Unassembled WGS sequence"/>
</dbReference>
<evidence type="ECO:0000256" key="9">
    <source>
        <dbReference type="ARBA" id="ARBA00023244"/>
    </source>
</evidence>
<comment type="caution">
    <text evidence="12">The sequence shown here is derived from an EMBL/GenBank/DDBJ whole genome shotgun (WGS) entry which is preliminary data.</text>
</comment>
<dbReference type="EMBL" id="POUT01000001">
    <property type="protein sequence ID" value="PNG11090.1"/>
    <property type="molecule type" value="Genomic_DNA"/>
</dbReference>
<sequence>MKRLALVLILLLAIAGLLGWAISQSAGYVLITYDRFRYESSFWVFLALVACLWLLAVALHWLLGVLQVSGALVNPWSRRHRARRVENASRRGLRELAEGQWSHALAHLRLAADNDRQPLVHYLGAARAANELGEHEQSDELLRKAQEREPEAALAIGLTQAQLQIARGQYAEARASLSALQDEHPRHPYVLALLQQLYVQLEDWPALCRLLPELRKHRVLPPARLGELEVLAWTAAIEQAGQAAEPSEEAVQVLNQRWQTVPSALRGGALVVRAYADGLNRLGAEAKAEEVLFAAIKRQFDERLVERYGRVRGREPARQLAQAEAWLKDHPDNAVLLLALGRLSLRNELWGKARDYLEASLRFDHRPETCAELARLLAQLGDTESSNRLFQQGVGLLDRTLPATL</sequence>
<evidence type="ECO:0000313" key="12">
    <source>
        <dbReference type="EMBL" id="PNG11090.1"/>
    </source>
</evidence>
<proteinExistence type="predicted"/>
<keyword evidence="5" id="KW-0997">Cell inner membrane</keyword>
<keyword evidence="9" id="KW-0627">Porphyrin biosynthesis</keyword>
<feature type="domain" description="HemY N-terminal" evidence="11">
    <location>
        <begin position="27"/>
        <end position="133"/>
    </location>
</feature>
<comment type="subcellular location">
    <subcellularLocation>
        <location evidence="2">Cell inner membrane</location>
        <topology evidence="2">Multi-pass membrane protein</topology>
    </subcellularLocation>
</comment>
<evidence type="ECO:0000256" key="7">
    <source>
        <dbReference type="ARBA" id="ARBA00022989"/>
    </source>
</evidence>
<protein>
    <submittedName>
        <fullName evidence="12">Heme biosynthesis protein HemY</fullName>
    </submittedName>
</protein>
<evidence type="ECO:0000256" key="3">
    <source>
        <dbReference type="ARBA" id="ARBA00004744"/>
    </source>
</evidence>
<evidence type="ECO:0000313" key="13">
    <source>
        <dbReference type="Proteomes" id="UP000236023"/>
    </source>
</evidence>
<evidence type="ECO:0000256" key="5">
    <source>
        <dbReference type="ARBA" id="ARBA00022519"/>
    </source>
</evidence>
<reference evidence="12 13" key="1">
    <citation type="submission" date="2018-01" db="EMBL/GenBank/DDBJ databases">
        <title>Denitrification phenotypes of diverse strains of Pseudomonas stutzeri.</title>
        <authorList>
            <person name="Milligan D.A."/>
            <person name="Bergaust L."/>
            <person name="Bakken L.R."/>
            <person name="Frostegard A."/>
        </authorList>
    </citation>
    <scope>NUCLEOTIDE SEQUENCE [LARGE SCALE GENOMIC DNA]</scope>
    <source>
        <strain evidence="12 13">24a75</strain>
    </source>
</reference>
<keyword evidence="8 10" id="KW-0472">Membrane</keyword>
<dbReference type="InterPro" id="IPR011990">
    <property type="entry name" value="TPR-like_helical_dom_sf"/>
</dbReference>
<dbReference type="AlphaFoldDB" id="A0A2N8T8K7"/>
<dbReference type="GO" id="GO:0042168">
    <property type="term" value="P:heme metabolic process"/>
    <property type="evidence" value="ECO:0007669"/>
    <property type="project" value="InterPro"/>
</dbReference>
<feature type="transmembrane region" description="Helical" evidence="10">
    <location>
        <begin position="41"/>
        <end position="74"/>
    </location>
</feature>
<dbReference type="UniPathway" id="UPA00252"/>
<evidence type="ECO:0000256" key="2">
    <source>
        <dbReference type="ARBA" id="ARBA00004429"/>
    </source>
</evidence>